<proteinExistence type="predicted"/>
<feature type="signal peptide" evidence="2">
    <location>
        <begin position="1"/>
        <end position="20"/>
    </location>
</feature>
<keyword evidence="2" id="KW-0732">Signal</keyword>
<dbReference type="AlphaFoldDB" id="A0A1H7IT21"/>
<protein>
    <submittedName>
        <fullName evidence="3">Uncharacterized protein</fullName>
    </submittedName>
</protein>
<name>A0A1H7IT21_RUMAL</name>
<sequence length="270" mass="29639">MNKRILAAALALTMSACICGCSESEKTTAATPVSPKETVAGEKGNNIDDVVTDDETTENETTAEESATTEEETSADPQAEQEEGLHTLKCSQRFAALDDKNGFCFEVEVSPDEAASGITIGLYNEKGEKVADMVDDGSKKPDKEAGDNIFSCYFKPESKKAATYNLTAKIGAIETEPVRVRLYDELDDADFDRLREVTADFMKIDAKYRDTTGSIPDDKKDAAIEEAAALAQKMYDDGEVIEFSVDKQFGNVFIWLDSYLPYIYNIDSLE</sequence>
<evidence type="ECO:0000313" key="3">
    <source>
        <dbReference type="EMBL" id="SEK64867.1"/>
    </source>
</evidence>
<dbReference type="OrthoDB" id="1818928at2"/>
<organism evidence="3 4">
    <name type="scientific">Ruminococcus albus</name>
    <dbReference type="NCBI Taxonomy" id="1264"/>
    <lineage>
        <taxon>Bacteria</taxon>
        <taxon>Bacillati</taxon>
        <taxon>Bacillota</taxon>
        <taxon>Clostridia</taxon>
        <taxon>Eubacteriales</taxon>
        <taxon>Oscillospiraceae</taxon>
        <taxon>Ruminococcus</taxon>
    </lineage>
</organism>
<evidence type="ECO:0000256" key="1">
    <source>
        <dbReference type="SAM" id="MobiDB-lite"/>
    </source>
</evidence>
<dbReference type="RefSeq" id="WP_074831266.1">
    <property type="nucleotide sequence ID" value="NZ_FOAT01000004.1"/>
</dbReference>
<accession>A0A1H7IT21</accession>
<dbReference type="Proteomes" id="UP000186015">
    <property type="component" value="Unassembled WGS sequence"/>
</dbReference>
<feature type="region of interest" description="Disordered" evidence="1">
    <location>
        <begin position="28"/>
        <end position="83"/>
    </location>
</feature>
<evidence type="ECO:0000256" key="2">
    <source>
        <dbReference type="SAM" id="SignalP"/>
    </source>
</evidence>
<dbReference type="EMBL" id="FOAT01000004">
    <property type="protein sequence ID" value="SEK64867.1"/>
    <property type="molecule type" value="Genomic_DNA"/>
</dbReference>
<dbReference type="PROSITE" id="PS51257">
    <property type="entry name" value="PROKAR_LIPOPROTEIN"/>
    <property type="match status" value="1"/>
</dbReference>
<reference evidence="3 4" key="1">
    <citation type="submission" date="2016-10" db="EMBL/GenBank/DDBJ databases">
        <authorList>
            <person name="de Groot N.N."/>
        </authorList>
    </citation>
    <scope>NUCLEOTIDE SEQUENCE [LARGE SCALE GENOMIC DNA]</scope>
    <source>
        <strain evidence="3 4">KH2T6</strain>
    </source>
</reference>
<gene>
    <name evidence="3" type="ORF">SAMN05216469_10458</name>
</gene>
<feature type="compositionally biased region" description="Acidic residues" evidence="1">
    <location>
        <begin position="50"/>
        <end position="82"/>
    </location>
</feature>
<evidence type="ECO:0000313" key="4">
    <source>
        <dbReference type="Proteomes" id="UP000186015"/>
    </source>
</evidence>
<feature type="chain" id="PRO_5038533675" evidence="2">
    <location>
        <begin position="21"/>
        <end position="270"/>
    </location>
</feature>